<dbReference type="GO" id="GO:0006508">
    <property type="term" value="P:proteolysis"/>
    <property type="evidence" value="ECO:0007669"/>
    <property type="project" value="UniProtKB-KW"/>
</dbReference>
<accession>A0A847S334</accession>
<dbReference type="PROSITE" id="PS51935">
    <property type="entry name" value="NLPC_P60"/>
    <property type="match status" value="1"/>
</dbReference>
<name>A0A847S334_9NEIS</name>
<evidence type="ECO:0000256" key="2">
    <source>
        <dbReference type="ARBA" id="ARBA00022670"/>
    </source>
</evidence>
<evidence type="ECO:0000313" key="7">
    <source>
        <dbReference type="Proteomes" id="UP000587991"/>
    </source>
</evidence>
<dbReference type="Proteomes" id="UP000587991">
    <property type="component" value="Unassembled WGS sequence"/>
</dbReference>
<dbReference type="EMBL" id="JABAIM010000001">
    <property type="protein sequence ID" value="NLR74203.1"/>
    <property type="molecule type" value="Genomic_DNA"/>
</dbReference>
<dbReference type="Gene3D" id="3.90.1720.10">
    <property type="entry name" value="endopeptidase domain like (from Nostoc punctiforme)"/>
    <property type="match status" value="1"/>
</dbReference>
<dbReference type="SUPFAM" id="SSF54001">
    <property type="entry name" value="Cysteine proteinases"/>
    <property type="match status" value="1"/>
</dbReference>
<keyword evidence="2" id="KW-0645">Protease</keyword>
<organism evidence="6 7">
    <name type="scientific">Leeia aquatica</name>
    <dbReference type="NCBI Taxonomy" id="2725557"/>
    <lineage>
        <taxon>Bacteria</taxon>
        <taxon>Pseudomonadati</taxon>
        <taxon>Pseudomonadota</taxon>
        <taxon>Betaproteobacteria</taxon>
        <taxon>Neisseriales</taxon>
        <taxon>Leeiaceae</taxon>
        <taxon>Leeia</taxon>
    </lineage>
</organism>
<reference evidence="6 7" key="1">
    <citation type="submission" date="2020-04" db="EMBL/GenBank/DDBJ databases">
        <title>Draft genome of Leeia sp. IMCC25680.</title>
        <authorList>
            <person name="Song J."/>
            <person name="Cho J.-C."/>
        </authorList>
    </citation>
    <scope>NUCLEOTIDE SEQUENCE [LARGE SCALE GENOMIC DNA]</scope>
    <source>
        <strain evidence="6 7">IMCC25680</strain>
    </source>
</reference>
<comment type="similarity">
    <text evidence="1">Belongs to the peptidase C40 family.</text>
</comment>
<dbReference type="InterPro" id="IPR038765">
    <property type="entry name" value="Papain-like_cys_pep_sf"/>
</dbReference>
<dbReference type="GO" id="GO:0008234">
    <property type="term" value="F:cysteine-type peptidase activity"/>
    <property type="evidence" value="ECO:0007669"/>
    <property type="project" value="UniProtKB-KW"/>
</dbReference>
<dbReference type="InterPro" id="IPR000064">
    <property type="entry name" value="NLP_P60_dom"/>
</dbReference>
<dbReference type="AlphaFoldDB" id="A0A847S334"/>
<feature type="domain" description="NlpC/P60" evidence="5">
    <location>
        <begin position="4"/>
        <end position="141"/>
    </location>
</feature>
<proteinExistence type="inferred from homology"/>
<evidence type="ECO:0000256" key="4">
    <source>
        <dbReference type="ARBA" id="ARBA00022807"/>
    </source>
</evidence>
<evidence type="ECO:0000256" key="1">
    <source>
        <dbReference type="ARBA" id="ARBA00007074"/>
    </source>
</evidence>
<dbReference type="Pfam" id="PF00877">
    <property type="entry name" value="NLPC_P60"/>
    <property type="match status" value="1"/>
</dbReference>
<dbReference type="RefSeq" id="WP_168875831.1">
    <property type="nucleotide sequence ID" value="NZ_JABAIM010000001.1"/>
</dbReference>
<gene>
    <name evidence="6" type="ORF">HF682_03425</name>
</gene>
<keyword evidence="4" id="KW-0788">Thiol protease</keyword>
<sequence>MAEAEQRQQVLAEARSWLGTPYHHQGRVKGVGVDCAMILCDIYHQVGLIPWIDPRPYPPDWHFHRDDERYLGWLKQYARPVAQPQPGDVAVWRFGRCFSHGAVVVDDTLVLHAYFKQGVVLARRDETPLADRPVRFYSLWE</sequence>
<keyword evidence="3" id="KW-0378">Hydrolase</keyword>
<protein>
    <recommendedName>
        <fullName evidence="5">NlpC/P60 domain-containing protein</fullName>
    </recommendedName>
</protein>
<evidence type="ECO:0000313" key="6">
    <source>
        <dbReference type="EMBL" id="NLR74203.1"/>
    </source>
</evidence>
<comment type="caution">
    <text evidence="6">The sequence shown here is derived from an EMBL/GenBank/DDBJ whole genome shotgun (WGS) entry which is preliminary data.</text>
</comment>
<keyword evidence="7" id="KW-1185">Reference proteome</keyword>
<evidence type="ECO:0000256" key="3">
    <source>
        <dbReference type="ARBA" id="ARBA00022801"/>
    </source>
</evidence>
<evidence type="ECO:0000259" key="5">
    <source>
        <dbReference type="PROSITE" id="PS51935"/>
    </source>
</evidence>